<feature type="region of interest" description="Disordered" evidence="1">
    <location>
        <begin position="561"/>
        <end position="600"/>
    </location>
</feature>
<comment type="caution">
    <text evidence="4">The sequence shown here is derived from an EMBL/GenBank/DDBJ whole genome shotgun (WGS) entry which is preliminary data.</text>
</comment>
<feature type="transmembrane region" description="Helical" evidence="2">
    <location>
        <begin position="117"/>
        <end position="137"/>
    </location>
</feature>
<dbReference type="AlphaFoldDB" id="A0A8J3K8M0"/>
<dbReference type="InterPro" id="IPR002931">
    <property type="entry name" value="Transglutaminase-like"/>
</dbReference>
<feature type="transmembrane region" description="Helical" evidence="2">
    <location>
        <begin position="168"/>
        <end position="186"/>
    </location>
</feature>
<dbReference type="Pfam" id="PF01841">
    <property type="entry name" value="Transglut_core"/>
    <property type="match status" value="1"/>
</dbReference>
<dbReference type="InterPro" id="IPR038765">
    <property type="entry name" value="Papain-like_cys_pep_sf"/>
</dbReference>
<sequence>MNSRRHLGLVAGAATVLASAPISQIFAGWSWLFEGGLMVAMVTGAALGARSLRGRLWAQLLAMLAALLIGLTWLFGEDTAIGGLIPTPDTFAQFGRLFALAGEEVQKSYVPVPDLDGLLFVSALGMGAVAILVDLCAVGLRRPALAGLPMLAIYSVPVAVYVDSVTPIPFIVGSTGFLWLLVSDNVDRVRRFGRRFTGEGRGVDVWEPSPLASAGRRLAVVGVLAAVALPLAVPAMSAGFLGDFGSGDGLGQAGKGPRGNGRVDLFAELSGRLKQAGVQDMVKVTTNDPDPFYMRFGVADQISGGGFASHQPTGQPVSDNLPDPAGLDLSAVRSQAATARVVITENFAMPLLPVYSAPTSVRGLDAAWSYDPSLQIVYSQRANSAELSYEFDYVRAEFTPDQLRTAPTMAASDANQREYSRVPEVAQVRTLVDKLVEGKTNNYDRVRALYDHFSAKNGFKYDVAAPAGTSGAAIADFLNNKRGFCEQYAAALAWMVRTANIPARVAFGFTLGGSADNGTRTLTNRNLHAWTEVYFSGFGWVPFDATPSTYVVGSAPTAWAPDVDAPETAPGGVRPSLSPGASGGPEGPGGPSRDPIDPDGGVIGPILIDDELPTWVWVVSGGVVLLLALLITPALRRTMLRRRRGMRTAAAAPSGGGFAEVGVSAADLTMTVVEDTDAARRQAHAAWDELIDTMIDHRLVVDPAETPRTTVERLIKTALPASAAVEQARLLGMAEERARYAPVPLSAERLTPAVRAVRQAIAGEADRGVRLTALLMPPSVLLRWRNAAYAGFTALSVRMSRLSGIGKRVLGPLRPGRLLR</sequence>
<evidence type="ECO:0000256" key="2">
    <source>
        <dbReference type="SAM" id="Phobius"/>
    </source>
</evidence>
<name>A0A8J3K8M0_9ACTN</name>
<evidence type="ECO:0000313" key="5">
    <source>
        <dbReference type="Proteomes" id="UP000659904"/>
    </source>
</evidence>
<feature type="transmembrane region" description="Helical" evidence="2">
    <location>
        <begin position="144"/>
        <end position="162"/>
    </location>
</feature>
<dbReference type="SUPFAM" id="SSF54001">
    <property type="entry name" value="Cysteine proteinases"/>
    <property type="match status" value="1"/>
</dbReference>
<reference evidence="4 5" key="1">
    <citation type="submission" date="2021-01" db="EMBL/GenBank/DDBJ databases">
        <title>Whole genome shotgun sequence of Catellatospora citrea NBRC 14495.</title>
        <authorList>
            <person name="Komaki H."/>
            <person name="Tamura T."/>
        </authorList>
    </citation>
    <scope>NUCLEOTIDE SEQUENCE [LARGE SCALE GENOMIC DNA]</scope>
    <source>
        <strain evidence="4 5">NBRC 14495</strain>
    </source>
</reference>
<dbReference type="RefSeq" id="WP_120316131.1">
    <property type="nucleotide sequence ID" value="NZ_BONH01000001.1"/>
</dbReference>
<accession>A0A8J3K8M0</accession>
<dbReference type="InterPro" id="IPR052901">
    <property type="entry name" value="Bact_TGase-like"/>
</dbReference>
<keyword evidence="2" id="KW-0472">Membrane</keyword>
<feature type="transmembrane region" description="Helical" evidence="2">
    <location>
        <begin position="218"/>
        <end position="241"/>
    </location>
</feature>
<feature type="domain" description="Transglutaminase-like" evidence="3">
    <location>
        <begin position="477"/>
        <end position="547"/>
    </location>
</feature>
<dbReference type="Pfam" id="PF11992">
    <property type="entry name" value="TgpA_N"/>
    <property type="match status" value="1"/>
</dbReference>
<keyword evidence="2" id="KW-0812">Transmembrane</keyword>
<feature type="transmembrane region" description="Helical" evidence="2">
    <location>
        <begin position="28"/>
        <end position="49"/>
    </location>
</feature>
<evidence type="ECO:0000259" key="3">
    <source>
        <dbReference type="SMART" id="SM00460"/>
    </source>
</evidence>
<keyword evidence="2" id="KW-1133">Transmembrane helix</keyword>
<feature type="transmembrane region" description="Helical" evidence="2">
    <location>
        <begin position="615"/>
        <end position="635"/>
    </location>
</feature>
<dbReference type="EMBL" id="BONH01000001">
    <property type="protein sequence ID" value="GIF95281.1"/>
    <property type="molecule type" value="Genomic_DNA"/>
</dbReference>
<feature type="compositionally biased region" description="Gly residues" evidence="1">
    <location>
        <begin position="581"/>
        <end position="590"/>
    </location>
</feature>
<evidence type="ECO:0000256" key="1">
    <source>
        <dbReference type="SAM" id="MobiDB-lite"/>
    </source>
</evidence>
<dbReference type="SMART" id="SM00460">
    <property type="entry name" value="TGc"/>
    <property type="match status" value="1"/>
</dbReference>
<organism evidence="4 5">
    <name type="scientific">Catellatospora citrea</name>
    <dbReference type="NCBI Taxonomy" id="53366"/>
    <lineage>
        <taxon>Bacteria</taxon>
        <taxon>Bacillati</taxon>
        <taxon>Actinomycetota</taxon>
        <taxon>Actinomycetes</taxon>
        <taxon>Micromonosporales</taxon>
        <taxon>Micromonosporaceae</taxon>
        <taxon>Catellatospora</taxon>
    </lineage>
</organism>
<proteinExistence type="predicted"/>
<protein>
    <submittedName>
        <fullName evidence="4">Transglutaminase</fullName>
    </submittedName>
</protein>
<dbReference type="Gene3D" id="3.10.620.30">
    <property type="match status" value="1"/>
</dbReference>
<dbReference type="Proteomes" id="UP000659904">
    <property type="component" value="Unassembled WGS sequence"/>
</dbReference>
<evidence type="ECO:0000313" key="4">
    <source>
        <dbReference type="EMBL" id="GIF95281.1"/>
    </source>
</evidence>
<dbReference type="InterPro" id="IPR021878">
    <property type="entry name" value="TgpA_N"/>
</dbReference>
<dbReference type="PANTHER" id="PTHR42736">
    <property type="entry name" value="PROTEIN-GLUTAMINE GAMMA-GLUTAMYLTRANSFERASE"/>
    <property type="match status" value="1"/>
</dbReference>
<keyword evidence="5" id="KW-1185">Reference proteome</keyword>
<feature type="transmembrane region" description="Helical" evidence="2">
    <location>
        <begin position="56"/>
        <end position="76"/>
    </location>
</feature>
<dbReference type="PANTHER" id="PTHR42736:SF1">
    <property type="entry name" value="PROTEIN-GLUTAMINE GAMMA-GLUTAMYLTRANSFERASE"/>
    <property type="match status" value="1"/>
</dbReference>
<gene>
    <name evidence="4" type="ORF">Cci01nite_03750</name>
</gene>